<dbReference type="VEuPathDB" id="FungiDB:HpaG800445"/>
<dbReference type="Proteomes" id="UP000011713">
    <property type="component" value="Unassembled WGS sequence"/>
</dbReference>
<dbReference type="EnsemblProtists" id="HpaT800445">
    <property type="protein sequence ID" value="HpaP800445"/>
    <property type="gene ID" value="HpaG800445"/>
</dbReference>
<keyword evidence="2" id="KW-1185">Reference proteome</keyword>
<dbReference type="AlphaFoldDB" id="M4B2E7"/>
<dbReference type="InParanoid" id="M4B2E7"/>
<evidence type="ECO:0000313" key="2">
    <source>
        <dbReference type="Proteomes" id="UP000011713"/>
    </source>
</evidence>
<sequence length="81" mass="9614">MALICVHHEEKALRRCSVKDIRSVASTRFLLRATSEKVLHLFKIRRSAGLHHCMAFLERRKSNKVFSHKLWLWRMVICLGR</sequence>
<evidence type="ECO:0000313" key="1">
    <source>
        <dbReference type="EnsemblProtists" id="HpaP800445"/>
    </source>
</evidence>
<organism evidence="1 2">
    <name type="scientific">Hyaloperonospora arabidopsidis (strain Emoy2)</name>
    <name type="common">Downy mildew agent</name>
    <name type="synonym">Peronospora arabidopsidis</name>
    <dbReference type="NCBI Taxonomy" id="559515"/>
    <lineage>
        <taxon>Eukaryota</taxon>
        <taxon>Sar</taxon>
        <taxon>Stramenopiles</taxon>
        <taxon>Oomycota</taxon>
        <taxon>Peronosporomycetes</taxon>
        <taxon>Peronosporales</taxon>
        <taxon>Peronosporaceae</taxon>
        <taxon>Hyaloperonospora</taxon>
    </lineage>
</organism>
<name>M4B2E7_HYAAE</name>
<accession>M4B2E7</accession>
<proteinExistence type="predicted"/>
<dbReference type="HOGENOM" id="CLU_2578966_0_0_1"/>
<dbReference type="EMBL" id="JH597777">
    <property type="status" value="NOT_ANNOTATED_CDS"/>
    <property type="molecule type" value="Genomic_DNA"/>
</dbReference>
<reference evidence="1" key="2">
    <citation type="submission" date="2015-06" db="UniProtKB">
        <authorList>
            <consortium name="EnsemblProtists"/>
        </authorList>
    </citation>
    <scope>IDENTIFICATION</scope>
    <source>
        <strain evidence="1">Emoy2</strain>
    </source>
</reference>
<reference evidence="2" key="1">
    <citation type="journal article" date="2010" name="Science">
        <title>Signatures of adaptation to obligate biotrophy in the Hyaloperonospora arabidopsidis genome.</title>
        <authorList>
            <person name="Baxter L."/>
            <person name="Tripathy S."/>
            <person name="Ishaque N."/>
            <person name="Boot N."/>
            <person name="Cabral A."/>
            <person name="Kemen E."/>
            <person name="Thines M."/>
            <person name="Ah-Fong A."/>
            <person name="Anderson R."/>
            <person name="Badejoko W."/>
            <person name="Bittner-Eddy P."/>
            <person name="Boore J.L."/>
            <person name="Chibucos M.C."/>
            <person name="Coates M."/>
            <person name="Dehal P."/>
            <person name="Delehaunty K."/>
            <person name="Dong S."/>
            <person name="Downton P."/>
            <person name="Dumas B."/>
            <person name="Fabro G."/>
            <person name="Fronick C."/>
            <person name="Fuerstenberg S.I."/>
            <person name="Fulton L."/>
            <person name="Gaulin E."/>
            <person name="Govers F."/>
            <person name="Hughes L."/>
            <person name="Humphray S."/>
            <person name="Jiang R.H."/>
            <person name="Judelson H."/>
            <person name="Kamoun S."/>
            <person name="Kyung K."/>
            <person name="Meijer H."/>
            <person name="Minx P."/>
            <person name="Morris P."/>
            <person name="Nelson J."/>
            <person name="Phuntumart V."/>
            <person name="Qutob D."/>
            <person name="Rehmany A."/>
            <person name="Rougon-Cardoso A."/>
            <person name="Ryden P."/>
            <person name="Torto-Alalibo T."/>
            <person name="Studholme D."/>
            <person name="Wang Y."/>
            <person name="Win J."/>
            <person name="Wood J."/>
            <person name="Clifton S.W."/>
            <person name="Rogers J."/>
            <person name="Van den Ackerveken G."/>
            <person name="Jones J.D."/>
            <person name="McDowell J.M."/>
            <person name="Beynon J."/>
            <person name="Tyler B.M."/>
        </authorList>
    </citation>
    <scope>NUCLEOTIDE SEQUENCE [LARGE SCALE GENOMIC DNA]</scope>
    <source>
        <strain evidence="2">Emoy2</strain>
    </source>
</reference>
<protein>
    <submittedName>
        <fullName evidence="1">Uncharacterized protein</fullName>
    </submittedName>
</protein>